<dbReference type="InterPro" id="IPR013656">
    <property type="entry name" value="PAS_4"/>
</dbReference>
<reference evidence="3 4" key="2">
    <citation type="journal article" date="2012" name="PLoS ONE">
        <title>An ancient pathway combining carbon dioxide fixation with the generation and utilization of a sodium ion gradient for ATP synthesis.</title>
        <authorList>
            <person name="Poehlein A."/>
            <person name="Schmidt S."/>
            <person name="Kaster A.K."/>
            <person name="Goenrich M."/>
            <person name="Vollmers J."/>
            <person name="Thurmer A."/>
            <person name="Bertsch J."/>
            <person name="Schuchmann K."/>
            <person name="Voigt B."/>
            <person name="Hecker M."/>
            <person name="Daniel R."/>
            <person name="Thauer R.K."/>
            <person name="Gottschalk G."/>
            <person name="Muller V."/>
        </authorList>
    </citation>
    <scope>NUCLEOTIDE SEQUENCE [LARGE SCALE GENOMIC DNA]</scope>
    <source>
        <strain evidence="4">ATCC 29683 / DSM 1030 / JCM 2381 / KCTC 1655 / WB1</strain>
    </source>
</reference>
<dbReference type="InterPro" id="IPR043128">
    <property type="entry name" value="Rev_trsase/Diguanyl_cyclase"/>
</dbReference>
<dbReference type="SUPFAM" id="SSF55073">
    <property type="entry name" value="Nucleotide cyclase"/>
    <property type="match status" value="1"/>
</dbReference>
<proteinExistence type="predicted"/>
<dbReference type="KEGG" id="awo:Awo_c14010"/>
<organism evidence="3 4">
    <name type="scientific">Acetobacterium woodii (strain ATCC 29683 / DSM 1030 / JCM 2381 / KCTC 1655 / WB1)</name>
    <dbReference type="NCBI Taxonomy" id="931626"/>
    <lineage>
        <taxon>Bacteria</taxon>
        <taxon>Bacillati</taxon>
        <taxon>Bacillota</taxon>
        <taxon>Clostridia</taxon>
        <taxon>Eubacteriales</taxon>
        <taxon>Eubacteriaceae</taxon>
        <taxon>Acetobacterium</taxon>
    </lineage>
</organism>
<gene>
    <name evidence="3" type="ordered locus">Awo_c14010</name>
</gene>
<dbReference type="HOGENOM" id="CLU_000445_11_4_9"/>
<dbReference type="SUPFAM" id="SSF55785">
    <property type="entry name" value="PYP-like sensor domain (PAS domain)"/>
    <property type="match status" value="1"/>
</dbReference>
<dbReference type="CDD" id="cd01949">
    <property type="entry name" value="GGDEF"/>
    <property type="match status" value="1"/>
</dbReference>
<dbReference type="Gene3D" id="3.30.70.270">
    <property type="match status" value="1"/>
</dbReference>
<dbReference type="Pfam" id="PF08448">
    <property type="entry name" value="PAS_4"/>
    <property type="match status" value="1"/>
</dbReference>
<dbReference type="PANTHER" id="PTHR46663">
    <property type="entry name" value="DIGUANYLATE CYCLASE DGCT-RELATED"/>
    <property type="match status" value="1"/>
</dbReference>
<evidence type="ECO:0000313" key="3">
    <source>
        <dbReference type="EMBL" id="AFA48185.1"/>
    </source>
</evidence>
<dbReference type="InterPro" id="IPR000160">
    <property type="entry name" value="GGDEF_dom"/>
</dbReference>
<dbReference type="PANTHER" id="PTHR46663:SF4">
    <property type="entry name" value="DIGUANYLATE CYCLASE DGCT-RELATED"/>
    <property type="match status" value="1"/>
</dbReference>
<feature type="domain" description="PAC" evidence="1">
    <location>
        <begin position="79"/>
        <end position="143"/>
    </location>
</feature>
<dbReference type="EMBL" id="CP002987">
    <property type="protein sequence ID" value="AFA48185.1"/>
    <property type="molecule type" value="Genomic_DNA"/>
</dbReference>
<dbReference type="OrthoDB" id="9804955at2"/>
<feature type="domain" description="GGDEF" evidence="2">
    <location>
        <begin position="172"/>
        <end position="301"/>
    </location>
</feature>
<accession>H6LF85</accession>
<dbReference type="eggNOG" id="COG2199">
    <property type="taxonomic scope" value="Bacteria"/>
</dbReference>
<dbReference type="AlphaFoldDB" id="H6LF85"/>
<dbReference type="InterPro" id="IPR035965">
    <property type="entry name" value="PAS-like_dom_sf"/>
</dbReference>
<dbReference type="NCBIfam" id="TIGR00254">
    <property type="entry name" value="GGDEF"/>
    <property type="match status" value="1"/>
</dbReference>
<dbReference type="InterPro" id="IPR052163">
    <property type="entry name" value="DGC-Regulatory_Protein"/>
</dbReference>
<evidence type="ECO:0000259" key="1">
    <source>
        <dbReference type="PROSITE" id="PS50113"/>
    </source>
</evidence>
<name>H6LF85_ACEWD</name>
<evidence type="ECO:0000259" key="2">
    <source>
        <dbReference type="PROSITE" id="PS50887"/>
    </source>
</evidence>
<dbReference type="Gene3D" id="3.30.450.20">
    <property type="entry name" value="PAS domain"/>
    <property type="match status" value="1"/>
</dbReference>
<dbReference type="PROSITE" id="PS50887">
    <property type="entry name" value="GGDEF"/>
    <property type="match status" value="1"/>
</dbReference>
<dbReference type="STRING" id="931626.Awo_c14010"/>
<protein>
    <submittedName>
        <fullName evidence="3">Response regulator-like protein</fullName>
    </submittedName>
</protein>
<sequence>MIKTILDEKIANKYDFDLNMLKMIIESIPANVFFKDPQCRYQMVSHLCSMLSCDEEGWSIIGKTDLEVQKDPELAKLYYEDDLQIIKTRKGAHYFSEMVFGKEKYYYEIIKEPIIDGDGNLQGIVGIVNDVTELKRLEEKAHHVSITDKLTGAYNRNYYEQKIIEIPQKDNLILSVIMCDTNGLKFLNDNFGHQTGDMLLKITVSIIKNVIGDSGEVMRIGGDEFMIFCYDCPEEQCRNLIKDIREKEQDWKYFNIPISNAYGYATIRANNCDLATAVKEAEQMMYQDKEKTKESYLENLKRMVDQNAQMDKSD</sequence>
<dbReference type="InterPro" id="IPR029787">
    <property type="entry name" value="Nucleotide_cyclase"/>
</dbReference>
<dbReference type="InterPro" id="IPR000700">
    <property type="entry name" value="PAS-assoc_C"/>
</dbReference>
<dbReference type="PROSITE" id="PS50113">
    <property type="entry name" value="PAC"/>
    <property type="match status" value="1"/>
</dbReference>
<evidence type="ECO:0000313" key="4">
    <source>
        <dbReference type="Proteomes" id="UP000007177"/>
    </source>
</evidence>
<reference evidence="4" key="1">
    <citation type="submission" date="2011-07" db="EMBL/GenBank/DDBJ databases">
        <title>Complete genome sequence of Acetobacterium woodii.</title>
        <authorList>
            <person name="Poehlein A."/>
            <person name="Schmidt S."/>
            <person name="Kaster A.-K."/>
            <person name="Goenrich M."/>
            <person name="Vollmers J."/>
            <person name="Thuermer A."/>
            <person name="Gottschalk G."/>
            <person name="Thauer R.K."/>
            <person name="Daniel R."/>
            <person name="Mueller V."/>
        </authorList>
    </citation>
    <scope>NUCLEOTIDE SEQUENCE [LARGE SCALE GENOMIC DNA]</scope>
    <source>
        <strain evidence="4">ATCC 29683 / DSM 1030 / JCM 2381 / KCTC 1655 / WB1</strain>
    </source>
</reference>
<dbReference type="Proteomes" id="UP000007177">
    <property type="component" value="Chromosome"/>
</dbReference>
<dbReference type="RefSeq" id="WP_014355788.1">
    <property type="nucleotide sequence ID" value="NC_016894.1"/>
</dbReference>
<keyword evidence="4" id="KW-1185">Reference proteome</keyword>
<dbReference type="SMART" id="SM00267">
    <property type="entry name" value="GGDEF"/>
    <property type="match status" value="1"/>
</dbReference>
<dbReference type="Pfam" id="PF00990">
    <property type="entry name" value="GGDEF"/>
    <property type="match status" value="1"/>
</dbReference>